<dbReference type="Pfam" id="PF17124">
    <property type="entry name" value="ThiJ_like"/>
    <property type="match status" value="1"/>
</dbReference>
<dbReference type="KEGG" id="pcam:HNE05_16220"/>
<proteinExistence type="predicted"/>
<accession>A0A6M8FLF8</accession>
<protein>
    <submittedName>
        <fullName evidence="1">DJ-1/PfpI family protein</fullName>
    </submittedName>
</protein>
<dbReference type="PANTHER" id="PTHR43068">
    <property type="entry name" value="SLR1854 PROTEIN"/>
    <property type="match status" value="1"/>
</dbReference>
<dbReference type="InterPro" id="IPR029062">
    <property type="entry name" value="Class_I_gatase-like"/>
</dbReference>
<dbReference type="Proteomes" id="UP000501379">
    <property type="component" value="Chromosome"/>
</dbReference>
<dbReference type="EMBL" id="CP053697">
    <property type="protein sequence ID" value="QKE64830.1"/>
    <property type="molecule type" value="Genomic_DNA"/>
</dbReference>
<dbReference type="Gene3D" id="3.40.50.880">
    <property type="match status" value="1"/>
</dbReference>
<dbReference type="AlphaFoldDB" id="A0A6M8FLF8"/>
<evidence type="ECO:0000313" key="1">
    <source>
        <dbReference type="EMBL" id="QKE64830.1"/>
    </source>
</evidence>
<dbReference type="RefSeq" id="WP_173210113.1">
    <property type="nucleotide sequence ID" value="NZ_CP053697.2"/>
</dbReference>
<keyword evidence="2" id="KW-1185">Reference proteome</keyword>
<sequence>MPAPCVVIPLPCRDYDPSEAALSWRLLRQAGYRVCFATPDGLPAQPDPLMLSGEGLDPWGRIAGLRRFKLLGLLLRARGDAREACAEMLADADYRQPLRHERLRVEDFAGVVVPGGHWARGMREYLESPALQAFIAAWMAADKPLAAVCHGVLLVARSRAADGRSVLHGRKTTGLTWQMEKTAWDLTRFYGRWWDRDYYRTYLEAPGEAAGHMSVQGEVGRLLASPADFLDVPKDAADYWRKTSGLHRDSASDSRPAWVVRDGNYVSARWPGDVHSWTRSFIELLPKV</sequence>
<gene>
    <name evidence="1" type="ORF">HNE05_16220</name>
</gene>
<dbReference type="PANTHER" id="PTHR43068:SF1">
    <property type="entry name" value="SLR1854 PROTEIN"/>
    <property type="match status" value="1"/>
</dbReference>
<organism evidence="1 2">
    <name type="scientific">Aquipseudomonas campi</name>
    <dbReference type="NCBI Taxonomy" id="2731681"/>
    <lineage>
        <taxon>Bacteria</taxon>
        <taxon>Pseudomonadati</taxon>
        <taxon>Pseudomonadota</taxon>
        <taxon>Gammaproteobacteria</taxon>
        <taxon>Pseudomonadales</taxon>
        <taxon>Pseudomonadaceae</taxon>
        <taxon>Aquipseudomonas</taxon>
    </lineage>
</organism>
<dbReference type="InterPro" id="IPR032633">
    <property type="entry name" value="ThiJ-like"/>
</dbReference>
<evidence type="ECO:0000313" key="2">
    <source>
        <dbReference type="Proteomes" id="UP000501379"/>
    </source>
</evidence>
<name>A0A6M8FLF8_9GAMM</name>
<dbReference type="SUPFAM" id="SSF52317">
    <property type="entry name" value="Class I glutamine amidotransferase-like"/>
    <property type="match status" value="1"/>
</dbReference>
<reference evidence="1" key="1">
    <citation type="submission" date="2020-07" db="EMBL/GenBank/DDBJ databases">
        <title>Nitrate ammonifying Pseudomonas campi sp. nov. isolated from German agricultural grassland.</title>
        <authorList>
            <person name="Timsy T."/>
            <person name="Ulrich A."/>
            <person name="Spanner T."/>
            <person name="Foesel B."/>
            <person name="Kolb S."/>
            <person name="Horn M.A."/>
            <person name="Behrendt U."/>
        </authorList>
    </citation>
    <scope>NUCLEOTIDE SEQUENCE</scope>
    <source>
        <strain evidence="1">S1-A32-2</strain>
    </source>
</reference>